<keyword evidence="5" id="KW-0573">Peptidoglycan synthesis</keyword>
<feature type="transmembrane region" description="Helical" evidence="8">
    <location>
        <begin position="98"/>
        <end position="117"/>
    </location>
</feature>
<dbReference type="PRINTS" id="PR01806">
    <property type="entry name" value="VIRFACTRMVIN"/>
</dbReference>
<sequence length="509" mass="51670">MSATTEETRGPLARATTVTMLLVIAGSASGFARDLLVAGVFGASAGTDAFMVAWTIPETAAPLLIEGALSFLLIPYFSRSVEEGRSLREVVWAAMPKAVLAFVLLSAATAAAAPLVARGLAPGIQEHDLATRCTQITSLTVLGFGLAGFCSAALRTRRIFGPPAAIYLAYNAAIVGAIAIGHDGWGITAVACGVAAGGLLMALIQAPSFIRHIGTPVRTGLATSISWTVFAPIAAFTLLRQAQVFVERFVASSLPAGSISYLNYAQKIAQVPMVASLILATVSFPVLARSIAAGDGAAAGRQVLADTWVAAAIVLPATAFLVAHAPGVVGLLLEHGAFTPDDTAATAWSMRLYCLGLLGQAVVGVLCRVYFCASRPSWYPAAAMTAGLALTAVAAPFLAGPLGVGGVALANAAGISLTAALLLSGLGAPLLVLPKRALLVSLGRLSAAAVVAAGVSFLVRPVTADLSLIVAVPCEAAVTLAVFVTAALLTGSRRDLGDALRPREGGVRL</sequence>
<comment type="caution">
    <text evidence="9">The sequence shown here is derived from an EMBL/GenBank/DDBJ whole genome shotgun (WGS) entry which is preliminary data.</text>
</comment>
<feature type="transmembrane region" description="Helical" evidence="8">
    <location>
        <begin position="129"/>
        <end position="152"/>
    </location>
</feature>
<gene>
    <name evidence="9" type="ORF">HNR40_007588</name>
</gene>
<dbReference type="EMBL" id="JACHIN010000012">
    <property type="protein sequence ID" value="MBB5082093.1"/>
    <property type="molecule type" value="Genomic_DNA"/>
</dbReference>
<proteinExistence type="predicted"/>
<feature type="transmembrane region" description="Helical" evidence="8">
    <location>
        <begin position="60"/>
        <end position="77"/>
    </location>
</feature>
<comment type="subcellular location">
    <subcellularLocation>
        <location evidence="1">Cell membrane</location>
        <topology evidence="1">Multi-pass membrane protein</topology>
    </subcellularLocation>
</comment>
<evidence type="ECO:0000256" key="5">
    <source>
        <dbReference type="ARBA" id="ARBA00022984"/>
    </source>
</evidence>
<keyword evidence="10" id="KW-1185">Reference proteome</keyword>
<protein>
    <submittedName>
        <fullName evidence="9">Putative peptidoglycan lipid II flippase</fullName>
    </submittedName>
</protein>
<feature type="transmembrane region" description="Helical" evidence="8">
    <location>
        <begin position="187"/>
        <end position="207"/>
    </location>
</feature>
<accession>A0A7W8A9I7</accession>
<dbReference type="GO" id="GO:0005886">
    <property type="term" value="C:plasma membrane"/>
    <property type="evidence" value="ECO:0007669"/>
    <property type="project" value="UniProtKB-SubCell"/>
</dbReference>
<dbReference type="AlphaFoldDB" id="A0A7W8A9I7"/>
<keyword evidence="4" id="KW-0133">Cell shape</keyword>
<keyword evidence="7 8" id="KW-0472">Membrane</keyword>
<keyword evidence="2" id="KW-1003">Cell membrane</keyword>
<feature type="transmembrane region" description="Helical" evidence="8">
    <location>
        <begin position="378"/>
        <end position="399"/>
    </location>
</feature>
<evidence type="ECO:0000256" key="1">
    <source>
        <dbReference type="ARBA" id="ARBA00004651"/>
    </source>
</evidence>
<name>A0A7W8A9I7_9ACTN</name>
<evidence type="ECO:0000256" key="2">
    <source>
        <dbReference type="ARBA" id="ARBA00022475"/>
    </source>
</evidence>
<feature type="transmembrane region" description="Helical" evidence="8">
    <location>
        <begin position="164"/>
        <end position="181"/>
    </location>
</feature>
<dbReference type="GO" id="GO:0009252">
    <property type="term" value="P:peptidoglycan biosynthetic process"/>
    <property type="evidence" value="ECO:0007669"/>
    <property type="project" value="UniProtKB-KW"/>
</dbReference>
<feature type="transmembrane region" description="Helical" evidence="8">
    <location>
        <begin position="468"/>
        <end position="491"/>
    </location>
</feature>
<evidence type="ECO:0000256" key="3">
    <source>
        <dbReference type="ARBA" id="ARBA00022692"/>
    </source>
</evidence>
<dbReference type="RefSeq" id="WP_184969995.1">
    <property type="nucleotide sequence ID" value="NZ_JACHIN010000012.1"/>
</dbReference>
<keyword evidence="6 8" id="KW-1133">Transmembrane helix</keyword>
<feature type="transmembrane region" description="Helical" evidence="8">
    <location>
        <begin position="445"/>
        <end position="462"/>
    </location>
</feature>
<dbReference type="Pfam" id="PF03023">
    <property type="entry name" value="MurJ"/>
    <property type="match status" value="1"/>
</dbReference>
<feature type="transmembrane region" description="Helical" evidence="8">
    <location>
        <begin position="219"/>
        <end position="239"/>
    </location>
</feature>
<feature type="transmembrane region" description="Helical" evidence="8">
    <location>
        <begin position="411"/>
        <end position="433"/>
    </location>
</feature>
<feature type="transmembrane region" description="Helical" evidence="8">
    <location>
        <begin position="308"/>
        <end position="330"/>
    </location>
</feature>
<feature type="transmembrane region" description="Helical" evidence="8">
    <location>
        <begin position="350"/>
        <end position="371"/>
    </location>
</feature>
<evidence type="ECO:0000256" key="7">
    <source>
        <dbReference type="ARBA" id="ARBA00023136"/>
    </source>
</evidence>
<dbReference type="PANTHER" id="PTHR47019:SF1">
    <property type="entry name" value="LIPID II FLIPPASE MURJ"/>
    <property type="match status" value="1"/>
</dbReference>
<organism evidence="9 10">
    <name type="scientific">Nonomuraea endophytica</name>
    <dbReference type="NCBI Taxonomy" id="714136"/>
    <lineage>
        <taxon>Bacteria</taxon>
        <taxon>Bacillati</taxon>
        <taxon>Actinomycetota</taxon>
        <taxon>Actinomycetes</taxon>
        <taxon>Streptosporangiales</taxon>
        <taxon>Streptosporangiaceae</taxon>
        <taxon>Nonomuraea</taxon>
    </lineage>
</organism>
<evidence type="ECO:0000256" key="6">
    <source>
        <dbReference type="ARBA" id="ARBA00022989"/>
    </source>
</evidence>
<feature type="transmembrane region" description="Helical" evidence="8">
    <location>
        <begin position="268"/>
        <end position="287"/>
    </location>
</feature>
<evidence type="ECO:0000313" key="10">
    <source>
        <dbReference type="Proteomes" id="UP000568380"/>
    </source>
</evidence>
<reference evidence="9 10" key="1">
    <citation type="submission" date="2020-08" db="EMBL/GenBank/DDBJ databases">
        <title>Genomic Encyclopedia of Type Strains, Phase IV (KMG-IV): sequencing the most valuable type-strain genomes for metagenomic binning, comparative biology and taxonomic classification.</title>
        <authorList>
            <person name="Goeker M."/>
        </authorList>
    </citation>
    <scope>NUCLEOTIDE SEQUENCE [LARGE SCALE GENOMIC DNA]</scope>
    <source>
        <strain evidence="9 10">DSM 45385</strain>
    </source>
</reference>
<evidence type="ECO:0000256" key="4">
    <source>
        <dbReference type="ARBA" id="ARBA00022960"/>
    </source>
</evidence>
<dbReference type="GO" id="GO:0008360">
    <property type="term" value="P:regulation of cell shape"/>
    <property type="evidence" value="ECO:0007669"/>
    <property type="project" value="UniProtKB-KW"/>
</dbReference>
<dbReference type="InterPro" id="IPR051050">
    <property type="entry name" value="Lipid_II_flippase_MurJ/MviN"/>
</dbReference>
<dbReference type="PANTHER" id="PTHR47019">
    <property type="entry name" value="LIPID II FLIPPASE MURJ"/>
    <property type="match status" value="1"/>
</dbReference>
<evidence type="ECO:0000256" key="8">
    <source>
        <dbReference type="SAM" id="Phobius"/>
    </source>
</evidence>
<evidence type="ECO:0000313" key="9">
    <source>
        <dbReference type="EMBL" id="MBB5082093.1"/>
    </source>
</evidence>
<keyword evidence="3 8" id="KW-0812">Transmembrane</keyword>
<dbReference type="GO" id="GO:0034204">
    <property type="term" value="P:lipid translocation"/>
    <property type="evidence" value="ECO:0007669"/>
    <property type="project" value="TreeGrafter"/>
</dbReference>
<dbReference type="InterPro" id="IPR004268">
    <property type="entry name" value="MurJ"/>
</dbReference>
<dbReference type="Proteomes" id="UP000568380">
    <property type="component" value="Unassembled WGS sequence"/>
</dbReference>
<dbReference type="GO" id="GO:0015648">
    <property type="term" value="F:lipid-linked peptidoglycan transporter activity"/>
    <property type="evidence" value="ECO:0007669"/>
    <property type="project" value="TreeGrafter"/>
</dbReference>